<dbReference type="Proteomes" id="UP000192634">
    <property type="component" value="Unassembled WGS sequence"/>
</dbReference>
<evidence type="ECO:0000313" key="3">
    <source>
        <dbReference type="Proteomes" id="UP000192634"/>
    </source>
</evidence>
<dbReference type="Gene3D" id="3.40.50.980">
    <property type="match status" value="1"/>
</dbReference>
<sequence>MEYTQHLADLRARQERVRPADTPREVVHPLGDLTVPEYVDRWAVEQPDHHAVVMGEEVLTYADVAALHARWAGWLRTKGVTPGERVGVHLGNSTQFVLAFLGTLRAGCVHVPVNPMFQHAELVHELTDSGASVVVTHPSLAERLLPAAAQAGVTTVVVVGGEVGSLRHAGVDVVAWEDALAADPLVAPATDLDVLAALNYTGGTTGLPKGCECPASRSWQDFLVLKVGDARVVQAQVHLLGPVPGDGLLRSQFVVLDAVVLGVLGEHDGVVDLVDEEPLILQRPEPTFA</sequence>
<dbReference type="PROSITE" id="PS00455">
    <property type="entry name" value="AMP_BINDING"/>
    <property type="match status" value="1"/>
</dbReference>
<reference evidence="2 3" key="1">
    <citation type="submission" date="2017-04" db="EMBL/GenBank/DDBJ databases">
        <authorList>
            <person name="Afonso C.L."/>
            <person name="Miller P.J."/>
            <person name="Scott M.A."/>
            <person name="Spackman E."/>
            <person name="Goraichik I."/>
            <person name="Dimitrov K.M."/>
            <person name="Suarez D.L."/>
            <person name="Swayne D.E."/>
        </authorList>
    </citation>
    <scope>NUCLEOTIDE SEQUENCE [LARGE SCALE GENOMIC DNA]</scope>
    <source>
        <strain evidence="2 3">CGMCC 1.12511</strain>
    </source>
</reference>
<name>A0A1W1Z5S7_9MICO</name>
<dbReference type="SUPFAM" id="SSF56801">
    <property type="entry name" value="Acetyl-CoA synthetase-like"/>
    <property type="match status" value="1"/>
</dbReference>
<organism evidence="2 3">
    <name type="scientific">Janibacter indicus</name>
    <dbReference type="NCBI Taxonomy" id="857417"/>
    <lineage>
        <taxon>Bacteria</taxon>
        <taxon>Bacillati</taxon>
        <taxon>Actinomycetota</taxon>
        <taxon>Actinomycetes</taxon>
        <taxon>Micrococcales</taxon>
        <taxon>Intrasporangiaceae</taxon>
        <taxon>Janibacter</taxon>
    </lineage>
</organism>
<feature type="domain" description="AMP-dependent synthetase/ligase" evidence="1">
    <location>
        <begin position="40"/>
        <end position="212"/>
    </location>
</feature>
<proteinExistence type="predicted"/>
<evidence type="ECO:0000313" key="2">
    <source>
        <dbReference type="EMBL" id="SMC43724.1"/>
    </source>
</evidence>
<dbReference type="InterPro" id="IPR000873">
    <property type="entry name" value="AMP-dep_synth/lig_dom"/>
</dbReference>
<gene>
    <name evidence="2" type="ORF">SAMN06296429_103102</name>
</gene>
<dbReference type="PANTHER" id="PTHR43767">
    <property type="entry name" value="LONG-CHAIN-FATTY-ACID--COA LIGASE"/>
    <property type="match status" value="1"/>
</dbReference>
<accession>A0A1W1Z5S7</accession>
<evidence type="ECO:0000259" key="1">
    <source>
        <dbReference type="Pfam" id="PF00501"/>
    </source>
</evidence>
<dbReference type="AlphaFoldDB" id="A0A1W1Z5S7"/>
<dbReference type="PANTHER" id="PTHR43767:SF12">
    <property type="entry name" value="AMP-DEPENDENT SYNTHETASE AND LIGASE"/>
    <property type="match status" value="1"/>
</dbReference>
<dbReference type="InterPro" id="IPR020845">
    <property type="entry name" value="AMP-binding_CS"/>
</dbReference>
<protein>
    <submittedName>
        <fullName evidence="2">AMP-binding enzyme</fullName>
    </submittedName>
</protein>
<dbReference type="EMBL" id="FWXN01000003">
    <property type="protein sequence ID" value="SMC43724.1"/>
    <property type="molecule type" value="Genomic_DNA"/>
</dbReference>
<dbReference type="Pfam" id="PF00501">
    <property type="entry name" value="AMP-binding"/>
    <property type="match status" value="1"/>
</dbReference>
<dbReference type="InterPro" id="IPR050237">
    <property type="entry name" value="ATP-dep_AMP-bd_enzyme"/>
</dbReference>